<evidence type="ECO:0000313" key="1">
    <source>
        <dbReference type="EMBL" id="MDC8015780.1"/>
    </source>
</evidence>
<evidence type="ECO:0000313" key="2">
    <source>
        <dbReference type="Proteomes" id="UP001139971"/>
    </source>
</evidence>
<keyword evidence="2" id="KW-1185">Reference proteome</keyword>
<sequence>MSGLYHARDTDTAKLLDLGGALDFLDGDRDLLEPLLPALLAMLDRAAGALPGLVARNDWGAVCDLAHELVPSLSLFSPTVAEPVGALGVAARRDERQRGVMLAARAQPLLERLRDEVRAVVEAGGAVPRRR</sequence>
<organism evidence="1 2">
    <name type="scientific">Tahibacter soli</name>
    <dbReference type="NCBI Taxonomy" id="2983605"/>
    <lineage>
        <taxon>Bacteria</taxon>
        <taxon>Pseudomonadati</taxon>
        <taxon>Pseudomonadota</taxon>
        <taxon>Gammaproteobacteria</taxon>
        <taxon>Lysobacterales</taxon>
        <taxon>Rhodanobacteraceae</taxon>
        <taxon>Tahibacter</taxon>
    </lineage>
</organism>
<reference evidence="1" key="1">
    <citation type="submission" date="2023-02" db="EMBL/GenBank/DDBJ databases">
        <title>Tahibacter soli sp. nov. isolated from soil.</title>
        <authorList>
            <person name="Baek J.H."/>
            <person name="Lee J.K."/>
            <person name="Choi D.G."/>
            <person name="Jeon C.O."/>
        </authorList>
    </citation>
    <scope>NUCLEOTIDE SEQUENCE</scope>
    <source>
        <strain evidence="1">BL</strain>
    </source>
</reference>
<dbReference type="RefSeq" id="WP_263541327.1">
    <property type="nucleotide sequence ID" value="NZ_JAOVZO020000020.1"/>
</dbReference>
<comment type="caution">
    <text evidence="1">The sequence shown here is derived from an EMBL/GenBank/DDBJ whole genome shotgun (WGS) entry which is preliminary data.</text>
</comment>
<dbReference type="Proteomes" id="UP001139971">
    <property type="component" value="Unassembled WGS sequence"/>
</dbReference>
<dbReference type="GO" id="GO:0000160">
    <property type="term" value="P:phosphorelay signal transduction system"/>
    <property type="evidence" value="ECO:0007669"/>
    <property type="project" value="InterPro"/>
</dbReference>
<dbReference type="SUPFAM" id="SSF47226">
    <property type="entry name" value="Histidine-containing phosphotransfer domain, HPT domain"/>
    <property type="match status" value="1"/>
</dbReference>
<dbReference type="EMBL" id="JAOVZO020000020">
    <property type="protein sequence ID" value="MDC8015780.1"/>
    <property type="molecule type" value="Genomic_DNA"/>
</dbReference>
<proteinExistence type="predicted"/>
<dbReference type="Gene3D" id="1.20.120.160">
    <property type="entry name" value="HPT domain"/>
    <property type="match status" value="1"/>
</dbReference>
<gene>
    <name evidence="1" type="ORF">OD750_024900</name>
</gene>
<protein>
    <recommendedName>
        <fullName evidence="3">Hpt domain-containing protein</fullName>
    </recommendedName>
</protein>
<evidence type="ECO:0008006" key="3">
    <source>
        <dbReference type="Google" id="ProtNLM"/>
    </source>
</evidence>
<name>A0A9X4BIZ4_9GAMM</name>
<accession>A0A9X4BIZ4</accession>
<dbReference type="AlphaFoldDB" id="A0A9X4BIZ4"/>
<dbReference type="InterPro" id="IPR036641">
    <property type="entry name" value="HPT_dom_sf"/>
</dbReference>